<dbReference type="Proteomes" id="UP000032552">
    <property type="component" value="Unassembled WGS sequence"/>
</dbReference>
<evidence type="ECO:0000313" key="2">
    <source>
        <dbReference type="Proteomes" id="UP000032552"/>
    </source>
</evidence>
<organism evidence="1 2">
    <name type="scientific">Lacticaseibacillus paracasei NRIC 0644</name>
    <dbReference type="NCBI Taxonomy" id="1435038"/>
    <lineage>
        <taxon>Bacteria</taxon>
        <taxon>Bacillati</taxon>
        <taxon>Bacillota</taxon>
        <taxon>Bacilli</taxon>
        <taxon>Lactobacillales</taxon>
        <taxon>Lactobacillaceae</taxon>
        <taxon>Lacticaseibacillus</taxon>
    </lineage>
</organism>
<dbReference type="AlphaFoldDB" id="A0A0C9QAD8"/>
<protein>
    <recommendedName>
        <fullName evidence="3">Phage protein</fullName>
    </recommendedName>
</protein>
<reference evidence="2" key="1">
    <citation type="submission" date="2014-05" db="EMBL/GenBank/DDBJ databases">
        <title>Whole genome sequencing of Lactobacillus casei NRIC0644.</title>
        <authorList>
            <person name="Atarashi H."/>
            <person name="Yoshida Y."/>
            <person name="Fujimura S."/>
            <person name="Tanaka N."/>
            <person name="Shiwa Y."/>
            <person name="Yoshikawa H."/>
            <person name="Okada S."/>
            <person name="Nakagawa J."/>
        </authorList>
    </citation>
    <scope>NUCLEOTIDE SEQUENCE [LARGE SCALE GENOMIC DNA]</scope>
    <source>
        <strain evidence="2">NRIC0644</strain>
    </source>
</reference>
<proteinExistence type="predicted"/>
<dbReference type="RefSeq" id="WP_080889963.1">
    <property type="nucleotide sequence ID" value="NZ_BAYM01000009.1"/>
</dbReference>
<accession>A0A0C9QAD8</accession>
<comment type="caution">
    <text evidence="1">The sequence shown here is derived from an EMBL/GenBank/DDBJ whole genome shotgun (WGS) entry which is preliminary data.</text>
</comment>
<evidence type="ECO:0000313" key="1">
    <source>
        <dbReference type="EMBL" id="GAN35638.1"/>
    </source>
</evidence>
<gene>
    <name evidence="1" type="ORF">LC0644_0227</name>
</gene>
<name>A0A0C9QAD8_LACPA</name>
<sequence length="52" mass="6205">MDRQQMIEALMSYRDDKPKAFWETMDNDMLEMAISAEKERARNEMIDYLATA</sequence>
<dbReference type="EMBL" id="BAYM01000009">
    <property type="protein sequence ID" value="GAN35638.1"/>
    <property type="molecule type" value="Genomic_DNA"/>
</dbReference>
<evidence type="ECO:0008006" key="3">
    <source>
        <dbReference type="Google" id="ProtNLM"/>
    </source>
</evidence>